<evidence type="ECO:0000256" key="1">
    <source>
        <dbReference type="ARBA" id="ARBA00006328"/>
    </source>
</evidence>
<dbReference type="STRING" id="914234.M2RG82"/>
<evidence type="ECO:0000313" key="5">
    <source>
        <dbReference type="Proteomes" id="UP000016930"/>
    </source>
</evidence>
<evidence type="ECO:0000313" key="4">
    <source>
        <dbReference type="EMBL" id="EMD37826.1"/>
    </source>
</evidence>
<evidence type="ECO:0000259" key="3">
    <source>
        <dbReference type="Pfam" id="PF05368"/>
    </source>
</evidence>
<dbReference type="PANTHER" id="PTHR42748">
    <property type="entry name" value="NITROGEN METABOLITE REPRESSION PROTEIN NMRA FAMILY MEMBER"/>
    <property type="match status" value="1"/>
</dbReference>
<dbReference type="GO" id="GO:0005634">
    <property type="term" value="C:nucleus"/>
    <property type="evidence" value="ECO:0007669"/>
    <property type="project" value="TreeGrafter"/>
</dbReference>
<dbReference type="EMBL" id="KB445796">
    <property type="protein sequence ID" value="EMD37826.1"/>
    <property type="molecule type" value="Genomic_DNA"/>
</dbReference>
<dbReference type="InterPro" id="IPR051164">
    <property type="entry name" value="NmrA-like_oxidored"/>
</dbReference>
<feature type="domain" description="NmrA-like" evidence="3">
    <location>
        <begin position="3"/>
        <end position="187"/>
    </location>
</feature>
<dbReference type="PANTHER" id="PTHR42748:SF14">
    <property type="entry name" value="SNOAL-LIKE DOMAIN-CONTAINING PROTEIN"/>
    <property type="match status" value="1"/>
</dbReference>
<organism evidence="4 5">
    <name type="scientific">Ceriporiopsis subvermispora (strain B)</name>
    <name type="common">White-rot fungus</name>
    <name type="synonym">Gelatoporia subvermispora</name>
    <dbReference type="NCBI Taxonomy" id="914234"/>
    <lineage>
        <taxon>Eukaryota</taxon>
        <taxon>Fungi</taxon>
        <taxon>Dikarya</taxon>
        <taxon>Basidiomycota</taxon>
        <taxon>Agaricomycotina</taxon>
        <taxon>Agaricomycetes</taxon>
        <taxon>Polyporales</taxon>
        <taxon>Gelatoporiaceae</taxon>
        <taxon>Gelatoporia</taxon>
    </lineage>
</organism>
<reference evidence="4 5" key="1">
    <citation type="journal article" date="2012" name="Proc. Natl. Acad. Sci. U.S.A.">
        <title>Comparative genomics of Ceriporiopsis subvermispora and Phanerochaete chrysosporium provide insight into selective ligninolysis.</title>
        <authorList>
            <person name="Fernandez-Fueyo E."/>
            <person name="Ruiz-Duenas F.J."/>
            <person name="Ferreira P."/>
            <person name="Floudas D."/>
            <person name="Hibbett D.S."/>
            <person name="Canessa P."/>
            <person name="Larrondo L.F."/>
            <person name="James T.Y."/>
            <person name="Seelenfreund D."/>
            <person name="Lobos S."/>
            <person name="Polanco R."/>
            <person name="Tello M."/>
            <person name="Honda Y."/>
            <person name="Watanabe T."/>
            <person name="Watanabe T."/>
            <person name="Ryu J.S."/>
            <person name="Kubicek C.P."/>
            <person name="Schmoll M."/>
            <person name="Gaskell J."/>
            <person name="Hammel K.E."/>
            <person name="St John F.J."/>
            <person name="Vanden Wymelenberg A."/>
            <person name="Sabat G."/>
            <person name="Splinter BonDurant S."/>
            <person name="Syed K."/>
            <person name="Yadav J.S."/>
            <person name="Doddapaneni H."/>
            <person name="Subramanian V."/>
            <person name="Lavin J.L."/>
            <person name="Oguiza J.A."/>
            <person name="Perez G."/>
            <person name="Pisabarro A.G."/>
            <person name="Ramirez L."/>
            <person name="Santoyo F."/>
            <person name="Master E."/>
            <person name="Coutinho P.M."/>
            <person name="Henrissat B."/>
            <person name="Lombard V."/>
            <person name="Magnuson J.K."/>
            <person name="Kuees U."/>
            <person name="Hori C."/>
            <person name="Igarashi K."/>
            <person name="Samejima M."/>
            <person name="Held B.W."/>
            <person name="Barry K.W."/>
            <person name="LaButti K.M."/>
            <person name="Lapidus A."/>
            <person name="Lindquist E.A."/>
            <person name="Lucas S.M."/>
            <person name="Riley R."/>
            <person name="Salamov A.A."/>
            <person name="Hoffmeister D."/>
            <person name="Schwenk D."/>
            <person name="Hadar Y."/>
            <person name="Yarden O."/>
            <person name="de Vries R.P."/>
            <person name="Wiebenga A."/>
            <person name="Stenlid J."/>
            <person name="Eastwood D."/>
            <person name="Grigoriev I.V."/>
            <person name="Berka R.M."/>
            <person name="Blanchette R.A."/>
            <person name="Kersten P."/>
            <person name="Martinez A.T."/>
            <person name="Vicuna R."/>
            <person name="Cullen D."/>
        </authorList>
    </citation>
    <scope>NUCLEOTIDE SEQUENCE [LARGE SCALE GENOMIC DNA]</scope>
    <source>
        <strain evidence="4 5">B</strain>
    </source>
</reference>
<dbReference type="Pfam" id="PF05368">
    <property type="entry name" value="NmrA"/>
    <property type="match status" value="1"/>
</dbReference>
<dbReference type="SUPFAM" id="SSF51735">
    <property type="entry name" value="NAD(P)-binding Rossmann-fold domains"/>
    <property type="match status" value="1"/>
</dbReference>
<dbReference type="AlphaFoldDB" id="M2RG82"/>
<dbReference type="HOGENOM" id="CLU_007383_8_0_1"/>
<dbReference type="InterPro" id="IPR036291">
    <property type="entry name" value="NAD(P)-bd_dom_sf"/>
</dbReference>
<dbReference type="Gene3D" id="3.40.50.720">
    <property type="entry name" value="NAD(P)-binding Rossmann-like Domain"/>
    <property type="match status" value="1"/>
</dbReference>
<evidence type="ECO:0000256" key="2">
    <source>
        <dbReference type="ARBA" id="ARBA00022857"/>
    </source>
</evidence>
<keyword evidence="5" id="KW-1185">Reference proteome</keyword>
<comment type="similarity">
    <text evidence="1">Belongs to the NmrA-type oxidoreductase family.</text>
</comment>
<proteinExistence type="inferred from homology"/>
<sequence>MLEAFRGVWGAWVNTDSFSIGEEKETFAGIRLFELAKEARTVRHYIWSSLDNALKKTNYDPKYHVEHYAGKSRVADWMHAQPSVVSDDDMSWSIVTTGPYMDMLNLPIFGPLKQRADGTFVFVTPIGQGHVPMIALHDLGFFARYTFDHRAEVSGRELEIASDMVGWDYLLDTFRRVTGQKAEVLQQTADKWCDNFNNADKPVANERKQGEGKSWRQNFSSWWNLYRDDIIKRDMEWIQKVNPDRWTLEKWMRETGYTGQIKSNLLKNTEEDGSTSPNWDIIAEL</sequence>
<gene>
    <name evidence="4" type="ORF">CERSUDRAFT_154736</name>
</gene>
<dbReference type="InterPro" id="IPR008030">
    <property type="entry name" value="NmrA-like"/>
</dbReference>
<name>M2RG82_CERS8</name>
<accession>M2RG82</accession>
<dbReference type="OrthoDB" id="300709at2759"/>
<protein>
    <recommendedName>
        <fullName evidence="3">NmrA-like domain-containing protein</fullName>
    </recommendedName>
</protein>
<keyword evidence="2" id="KW-0521">NADP</keyword>
<dbReference type="Proteomes" id="UP000016930">
    <property type="component" value="Unassembled WGS sequence"/>
</dbReference>